<proteinExistence type="predicted"/>
<evidence type="ECO:0000313" key="2">
    <source>
        <dbReference type="Proteomes" id="UP000886740"/>
    </source>
</evidence>
<comment type="caution">
    <text evidence="1">The sequence shown here is derived from an EMBL/GenBank/DDBJ whole genome shotgun (WGS) entry which is preliminary data.</text>
</comment>
<reference evidence="1" key="2">
    <citation type="submission" date="2021-04" db="EMBL/GenBank/DDBJ databases">
        <authorList>
            <person name="Gilroy R."/>
        </authorList>
    </citation>
    <scope>NUCLEOTIDE SEQUENCE</scope>
    <source>
        <strain evidence="1">ChiGjej6B6-14162</strain>
    </source>
</reference>
<reference evidence="1" key="1">
    <citation type="journal article" date="2021" name="PeerJ">
        <title>Extensive microbial diversity within the chicken gut microbiome revealed by metagenomics and culture.</title>
        <authorList>
            <person name="Gilroy R."/>
            <person name="Ravi A."/>
            <person name="Getino M."/>
            <person name="Pursley I."/>
            <person name="Horton D.L."/>
            <person name="Alikhan N.F."/>
            <person name="Baker D."/>
            <person name="Gharbi K."/>
            <person name="Hall N."/>
            <person name="Watson M."/>
            <person name="Adriaenssens E.M."/>
            <person name="Foster-Nyarko E."/>
            <person name="Jarju S."/>
            <person name="Secka A."/>
            <person name="Antonio M."/>
            <person name="Oren A."/>
            <person name="Chaudhuri R.R."/>
            <person name="La Ragione R."/>
            <person name="Hildebrand F."/>
            <person name="Pallen M.J."/>
        </authorList>
    </citation>
    <scope>NUCLEOTIDE SEQUENCE</scope>
    <source>
        <strain evidence="1">ChiGjej6B6-14162</strain>
    </source>
</reference>
<dbReference type="AlphaFoldDB" id="A0A9D2BF10"/>
<dbReference type="InterPro" id="IPR010181">
    <property type="entry name" value="CGCAxxGCC_motif"/>
</dbReference>
<gene>
    <name evidence="1" type="ORF">H9977_01990</name>
</gene>
<sequence>MEIRKVSEEFAVDCFKGGIDCSQIVVGYAANKLGINPDEAMRLAAAFGGGMWQGRTCGCVVAALMALGYKYGYSEPGSTAQKNELLAKKAEFERRFAEAHKSVVCREILGHDLSKPEEMARIMEKNLLFTVCPKAVCTTCALLDDLL</sequence>
<dbReference type="Proteomes" id="UP000886740">
    <property type="component" value="Unassembled WGS sequence"/>
</dbReference>
<dbReference type="Pfam" id="PF09719">
    <property type="entry name" value="C_GCAxxG_C_C"/>
    <property type="match status" value="1"/>
</dbReference>
<protein>
    <submittedName>
        <fullName evidence="1">C-GCAxxG-C-C family protein</fullName>
    </submittedName>
</protein>
<name>A0A9D2BF10_9BACT</name>
<dbReference type="NCBIfam" id="TIGR01909">
    <property type="entry name" value="C_GCAxxG_C_C"/>
    <property type="match status" value="1"/>
</dbReference>
<accession>A0A9D2BF10</accession>
<organism evidence="1 2">
    <name type="scientific">Candidatus Parabacteroides intestinipullorum</name>
    <dbReference type="NCBI Taxonomy" id="2838723"/>
    <lineage>
        <taxon>Bacteria</taxon>
        <taxon>Pseudomonadati</taxon>
        <taxon>Bacteroidota</taxon>
        <taxon>Bacteroidia</taxon>
        <taxon>Bacteroidales</taxon>
        <taxon>Tannerellaceae</taxon>
        <taxon>Parabacteroides</taxon>
    </lineage>
</organism>
<evidence type="ECO:0000313" key="1">
    <source>
        <dbReference type="EMBL" id="HIX73811.1"/>
    </source>
</evidence>
<dbReference type="EMBL" id="DXEL01000019">
    <property type="protein sequence ID" value="HIX73811.1"/>
    <property type="molecule type" value="Genomic_DNA"/>
</dbReference>